<accession>A0A443RX64</accession>
<dbReference type="OrthoDB" id="10021862at2759"/>
<dbReference type="STRING" id="299467.A0A443RX64"/>
<dbReference type="VEuPathDB" id="VectorBase:LDEU012236"/>
<dbReference type="SUPFAM" id="SSF49482">
    <property type="entry name" value="Aromatic compound dioxygenase"/>
    <property type="match status" value="1"/>
</dbReference>
<keyword evidence="1" id="KW-0560">Oxidoreductase</keyword>
<keyword evidence="1" id="KW-0223">Dioxygenase</keyword>
<dbReference type="EMBL" id="NCKV01022604">
    <property type="protein sequence ID" value="RWS19804.1"/>
    <property type="molecule type" value="Genomic_DNA"/>
</dbReference>
<proteinExistence type="predicted"/>
<comment type="caution">
    <text evidence="1">The sequence shown here is derived from an EMBL/GenBank/DDBJ whole genome shotgun (WGS) entry which is preliminary data.</text>
</comment>
<dbReference type="Gene3D" id="2.60.130.10">
    <property type="entry name" value="Aromatic compound dioxygenase"/>
    <property type="match status" value="1"/>
</dbReference>
<keyword evidence="2" id="KW-1185">Reference proteome</keyword>
<dbReference type="PANTHER" id="PTHR34315:SF1">
    <property type="entry name" value="INTRADIOL RING-CLEAVAGE DIOXYGENASES DOMAIN-CONTAINING PROTEIN-RELATED"/>
    <property type="match status" value="1"/>
</dbReference>
<dbReference type="AlphaFoldDB" id="A0A443RX64"/>
<dbReference type="GO" id="GO:0005506">
    <property type="term" value="F:iron ion binding"/>
    <property type="evidence" value="ECO:0007669"/>
    <property type="project" value="InterPro"/>
</dbReference>
<dbReference type="GO" id="GO:0016702">
    <property type="term" value="F:oxidoreductase activity, acting on single donors with incorporation of molecular oxygen, incorporation of two atoms of oxygen"/>
    <property type="evidence" value="ECO:0007669"/>
    <property type="project" value="InterPro"/>
</dbReference>
<feature type="non-terminal residue" evidence="1">
    <location>
        <position position="1"/>
    </location>
</feature>
<name>A0A443RX64_9ACAR</name>
<dbReference type="PANTHER" id="PTHR34315">
    <property type="match status" value="1"/>
</dbReference>
<sequence>ERSDVTEGQAGMKLRLCVRLMRQGDCTPISYAKVYVWSANALGAYSGWDARKKRSTPTTNTRYLRGFQYTNTKGIACFQTIYPGWYPGRTPHIHVEVQIDQNYVYISQLFYSDRQSNDIYRTSPYNQHTGSGRTYNRQDQYYNEVQGTTQMNAIPYGTGLYSAITLGIDENNESQQKWQE</sequence>
<dbReference type="Proteomes" id="UP000288716">
    <property type="component" value="Unassembled WGS sequence"/>
</dbReference>
<dbReference type="InterPro" id="IPR015889">
    <property type="entry name" value="Intradiol_dOase_core"/>
</dbReference>
<evidence type="ECO:0000313" key="2">
    <source>
        <dbReference type="Proteomes" id="UP000288716"/>
    </source>
</evidence>
<reference evidence="1 2" key="1">
    <citation type="journal article" date="2018" name="Gigascience">
        <title>Genomes of trombidid mites reveal novel predicted allergens and laterally-transferred genes associated with secondary metabolism.</title>
        <authorList>
            <person name="Dong X."/>
            <person name="Chaisiri K."/>
            <person name="Xia D."/>
            <person name="Armstrong S.D."/>
            <person name="Fang Y."/>
            <person name="Donnelly M.J."/>
            <person name="Kadowaki T."/>
            <person name="McGarry J.W."/>
            <person name="Darby A.C."/>
            <person name="Makepeace B.L."/>
        </authorList>
    </citation>
    <scope>NUCLEOTIDE SEQUENCE [LARGE SCALE GENOMIC DNA]</scope>
    <source>
        <strain evidence="1">UoL-UT</strain>
    </source>
</reference>
<evidence type="ECO:0000313" key="1">
    <source>
        <dbReference type="EMBL" id="RWS19804.1"/>
    </source>
</evidence>
<protein>
    <submittedName>
        <fullName evidence="1">Intradiol ring-cleavage dioxygenase-like protein</fullName>
    </submittedName>
</protein>
<organism evidence="1 2">
    <name type="scientific">Leptotrombidium deliense</name>
    <dbReference type="NCBI Taxonomy" id="299467"/>
    <lineage>
        <taxon>Eukaryota</taxon>
        <taxon>Metazoa</taxon>
        <taxon>Ecdysozoa</taxon>
        <taxon>Arthropoda</taxon>
        <taxon>Chelicerata</taxon>
        <taxon>Arachnida</taxon>
        <taxon>Acari</taxon>
        <taxon>Acariformes</taxon>
        <taxon>Trombidiformes</taxon>
        <taxon>Prostigmata</taxon>
        <taxon>Anystina</taxon>
        <taxon>Parasitengona</taxon>
        <taxon>Trombiculoidea</taxon>
        <taxon>Trombiculidae</taxon>
        <taxon>Leptotrombidium</taxon>
    </lineage>
</organism>
<gene>
    <name evidence="1" type="ORF">B4U80_12212</name>
</gene>